<dbReference type="InterPro" id="IPR001873">
    <property type="entry name" value="ENaC"/>
</dbReference>
<dbReference type="EnsemblMetazoa" id="XM_028656797.1">
    <property type="protein sequence ID" value="XP_028512598.1"/>
    <property type="gene ID" value="LOC110231584"/>
</dbReference>
<keyword evidence="5 13" id="KW-1133">Transmembrane helix</keyword>
<name>A0A913WPU6_EXADI</name>
<comment type="subcellular location">
    <subcellularLocation>
        <location evidence="1">Membrane</location>
        <topology evidence="1">Multi-pass membrane protein</topology>
    </subcellularLocation>
</comment>
<dbReference type="PANTHER" id="PTHR11690">
    <property type="entry name" value="AMILORIDE-SENSITIVE SODIUM CHANNEL-RELATED"/>
    <property type="match status" value="1"/>
</dbReference>
<dbReference type="RefSeq" id="XP_028512598.1">
    <property type="nucleotide sequence ID" value="XM_028656797.1"/>
</dbReference>
<reference evidence="14" key="1">
    <citation type="submission" date="2022-11" db="UniProtKB">
        <authorList>
            <consortium name="EnsemblMetazoa"/>
        </authorList>
    </citation>
    <scope>IDENTIFICATION</scope>
</reference>
<dbReference type="RefSeq" id="XP_020892273.1">
    <property type="nucleotide sequence ID" value="XM_021036614.2"/>
</dbReference>
<keyword evidence="4 11" id="KW-0812">Transmembrane</keyword>
<evidence type="ECO:0000313" key="14">
    <source>
        <dbReference type="EnsemblMetazoa" id="XP_020892273.1"/>
    </source>
</evidence>
<dbReference type="Proteomes" id="UP000887567">
    <property type="component" value="Unplaced"/>
</dbReference>
<evidence type="ECO:0000313" key="15">
    <source>
        <dbReference type="Proteomes" id="UP000887567"/>
    </source>
</evidence>
<dbReference type="KEGG" id="epa:110231584"/>
<feature type="transmembrane region" description="Helical" evidence="13">
    <location>
        <begin position="447"/>
        <end position="473"/>
    </location>
</feature>
<evidence type="ECO:0000256" key="9">
    <source>
        <dbReference type="ARBA" id="ARBA00023201"/>
    </source>
</evidence>
<dbReference type="OMA" id="GFSHEHE"/>
<dbReference type="EnsemblMetazoa" id="XM_021036614.2">
    <property type="protein sequence ID" value="XP_020892273.1"/>
    <property type="gene ID" value="LOC110231584"/>
</dbReference>
<keyword evidence="3 11" id="KW-0894">Sodium channel</keyword>
<feature type="compositionally biased region" description="Basic and acidic residues" evidence="12">
    <location>
        <begin position="42"/>
        <end position="57"/>
    </location>
</feature>
<keyword evidence="10 11" id="KW-0407">Ion channel</keyword>
<evidence type="ECO:0000256" key="10">
    <source>
        <dbReference type="ARBA" id="ARBA00023303"/>
    </source>
</evidence>
<dbReference type="AlphaFoldDB" id="A0A913WPU6"/>
<proteinExistence type="inferred from homology"/>
<evidence type="ECO:0000256" key="8">
    <source>
        <dbReference type="ARBA" id="ARBA00023136"/>
    </source>
</evidence>
<keyword evidence="2 11" id="KW-0813">Transport</keyword>
<dbReference type="OrthoDB" id="5874059at2759"/>
<keyword evidence="8 13" id="KW-0472">Membrane</keyword>
<evidence type="ECO:0000256" key="12">
    <source>
        <dbReference type="SAM" id="MobiDB-lite"/>
    </source>
</evidence>
<dbReference type="PANTHER" id="PTHR11690:SF300">
    <property type="entry name" value="PICKPOCKET PROTEIN 19"/>
    <property type="match status" value="1"/>
</dbReference>
<protein>
    <submittedName>
        <fullName evidence="14">Uncharacterized protein</fullName>
    </submittedName>
</protein>
<keyword evidence="6" id="KW-0915">Sodium</keyword>
<keyword evidence="15" id="KW-1185">Reference proteome</keyword>
<sequence length="485" mass="56239">MMSCSKCCGSDKSAKEDIQIDSDISGEKDEILLQSSTRNGRIPHDERNHSPNNEKEDYGKRKIRELVCYYINHCTLHGFHYVFETKSIMRKVVWLTILAVAAGFFFKEIKTSLTQYYLYPFTTTSTIQYPGALPFPAVTICDFHDVRKSLHSTNKTKIADVISISFEQLKETLIQSSQSHGFTKPTAFFDTSDFYVFYSSKGQTCYTFNSARNKKNSLKSNKIGSKYGIEFILNVQQPSYSKVKESGFRFILHEHDELPLSREGFRVSPGYVTYVNLRLEKEKNLPSPYKTNCGGRSLKYFDKYSSSSCYLELLTEYVIKLCKCRMWFMPGNVSVCTVRQTTHCVWPVWEHFEQNYNYTCPEDCEKTTYHAKLSSALFMPQKLIPMPKNDYLLKPKDMPNNTDDAVDFIMENFVVVKLYFDDLRVDITEQTPSYGFYRLVGDVGGQLGLVLGASFITLLELVDLFIMWFYFWLKGKFKRRTSRRP</sequence>
<dbReference type="Pfam" id="PF00858">
    <property type="entry name" value="ASC"/>
    <property type="match status" value="2"/>
</dbReference>
<keyword evidence="9 11" id="KW-0739">Sodium transport</keyword>
<comment type="similarity">
    <text evidence="11">Belongs to the amiloride-sensitive sodium channel (TC 1.A.6) family.</text>
</comment>
<keyword evidence="7 11" id="KW-0406">Ion transport</keyword>
<dbReference type="GeneID" id="110231584"/>
<evidence type="ECO:0000256" key="5">
    <source>
        <dbReference type="ARBA" id="ARBA00022989"/>
    </source>
</evidence>
<dbReference type="Gene3D" id="1.10.287.770">
    <property type="entry name" value="YojJ-like"/>
    <property type="match status" value="1"/>
</dbReference>
<feature type="region of interest" description="Disordered" evidence="12">
    <location>
        <begin position="23"/>
        <end position="57"/>
    </location>
</feature>
<dbReference type="PRINTS" id="PR01078">
    <property type="entry name" value="AMINACHANNEL"/>
</dbReference>
<evidence type="ECO:0000256" key="2">
    <source>
        <dbReference type="ARBA" id="ARBA00022448"/>
    </source>
</evidence>
<evidence type="ECO:0000256" key="1">
    <source>
        <dbReference type="ARBA" id="ARBA00004141"/>
    </source>
</evidence>
<evidence type="ECO:0000256" key="4">
    <source>
        <dbReference type="ARBA" id="ARBA00022692"/>
    </source>
</evidence>
<dbReference type="GO" id="GO:0015280">
    <property type="term" value="F:ligand-gated sodium channel activity"/>
    <property type="evidence" value="ECO:0007669"/>
    <property type="project" value="TreeGrafter"/>
</dbReference>
<evidence type="ECO:0000256" key="13">
    <source>
        <dbReference type="SAM" id="Phobius"/>
    </source>
</evidence>
<dbReference type="Gene3D" id="2.60.470.10">
    <property type="entry name" value="Acid-sensing ion channels like domains"/>
    <property type="match status" value="1"/>
</dbReference>
<evidence type="ECO:0000256" key="6">
    <source>
        <dbReference type="ARBA" id="ARBA00023053"/>
    </source>
</evidence>
<evidence type="ECO:0000256" key="11">
    <source>
        <dbReference type="RuleBase" id="RU000679"/>
    </source>
</evidence>
<dbReference type="GO" id="GO:0005886">
    <property type="term" value="C:plasma membrane"/>
    <property type="evidence" value="ECO:0007669"/>
    <property type="project" value="TreeGrafter"/>
</dbReference>
<accession>A0A913WPU6</accession>
<organism evidence="14 15">
    <name type="scientific">Exaiptasia diaphana</name>
    <name type="common">Tropical sea anemone</name>
    <name type="synonym">Aiptasia pulchella</name>
    <dbReference type="NCBI Taxonomy" id="2652724"/>
    <lineage>
        <taxon>Eukaryota</taxon>
        <taxon>Metazoa</taxon>
        <taxon>Cnidaria</taxon>
        <taxon>Anthozoa</taxon>
        <taxon>Hexacorallia</taxon>
        <taxon>Actiniaria</taxon>
        <taxon>Aiptasiidae</taxon>
        <taxon>Exaiptasia</taxon>
    </lineage>
</organism>
<evidence type="ECO:0000256" key="3">
    <source>
        <dbReference type="ARBA" id="ARBA00022461"/>
    </source>
</evidence>
<evidence type="ECO:0000256" key="7">
    <source>
        <dbReference type="ARBA" id="ARBA00023065"/>
    </source>
</evidence>